<dbReference type="Gene3D" id="1.10.10.2670">
    <property type="entry name" value="E3 ubiquitin-protein ligase"/>
    <property type="match status" value="1"/>
</dbReference>
<accession>A0A1E4TUU6</accession>
<dbReference type="PANTHER" id="PTHR21497">
    <property type="entry name" value="UBIQUITIN LIGASE E3 ALPHA-RELATED"/>
    <property type="match status" value="1"/>
</dbReference>
<organism evidence="12 13">
    <name type="scientific">Pachysolen tannophilus NRRL Y-2460</name>
    <dbReference type="NCBI Taxonomy" id="669874"/>
    <lineage>
        <taxon>Eukaryota</taxon>
        <taxon>Fungi</taxon>
        <taxon>Dikarya</taxon>
        <taxon>Ascomycota</taxon>
        <taxon>Saccharomycotina</taxon>
        <taxon>Pichiomycetes</taxon>
        <taxon>Pachysolenaceae</taxon>
        <taxon>Pachysolen</taxon>
    </lineage>
</organism>
<comment type="catalytic activity">
    <reaction evidence="1 10">
        <text>S-ubiquitinyl-[E2 ubiquitin-conjugating enzyme]-L-cysteine + [acceptor protein]-L-lysine = [E2 ubiquitin-conjugating enzyme]-L-cysteine + N(6)-ubiquitinyl-[acceptor protein]-L-lysine.</text>
        <dbReference type="EC" id="2.3.2.27"/>
    </reaction>
</comment>
<dbReference type="GO" id="GO:0008270">
    <property type="term" value="F:zinc ion binding"/>
    <property type="evidence" value="ECO:0007669"/>
    <property type="project" value="UniProtKB-UniRule"/>
</dbReference>
<sequence length="1942" mass="226283">MDGLELYESYDTTELRRSLICLPQLFNYKFNKDTARSIRRLLYFCVSHDGKYINEFFSGLRYESLDWSKINSGAKDGFNWQINDSKMEDPSHPNRPCTKKFRQSEPIYRCLTCGLDDTCALCSNCFNEEAHEGHQIYITISQKENAGVCDCGDPEAWTRDIHCKYHEGNIEEKELPGAFYNSLFNTFEVILDYVIDVMANSYLMYSDIAHTPEKLEAFSNNSSLLESKYGFKDVNTEEYCLLLYNDHVRQRQDAVQRIHVATGKIKEFAEMITREVEDYGRAKVIRLDCCIRSRRDIFREDMCDEIIRWITDITNSSIFQKYKSFRDLVAKAFVKKWQGGINNQLYDPEIDDSYCPGSLDSQNLIPRIPEILSSSNPIYWNFKYTKWDLPDNLCQDCDYNTDEMISNIYKEQNFKGSRLQYFLYFDIRFWKSIRMILHDMYNFVLISNLNFKSIVNCQYVDIYPQISEMFLKVDREPEYSLMASLSTQLFTCPSNATLIVKHGSLSILLATAYGFLTTGRVALPNSVDLDDDIDFNCLKNRKWGQIFFDLAYIISRSQNELASGIFNSTFLNQLVDLLLLFQGRPTMKRFVDEHVEYESNDYTIYFHSVSLINHFIESIARCCGKLDKNNPEHKKLLENSVHLVVKRLALFINLQDLRVSRPSDSLELDPSSEKYRLISDVLINKMEYVQFAQVKIPLIKFEVSKQSVSLFHPLHSFLSLLVELNEFCETNEDLENIFSPIDPIFLTKYGYGNAPINSSLQIFDYPLRTIVLLSQIKVGFWVRNGFSVRNQLQIYRKTAIRESGFIKDVFLTQCFVSSQPKEVTAPTILLRWELISWVDGSYKDKKSVYDDDTLSYIVEECLLFFINLLTEGSHLSQKSIDKINESRIIKEVIHCLCLKHLSFSAILSDIPEHITGEKKFEYILDKVSDFIPPKSYNDVGMFRLKEEYFKEIDPYYIHYTSNKRDEAIKVLKERIHKKTGKPMDEIYLEPKILSEVETKVFKVARFTTSVYFILFLRNTFQYVFDKGLSKADTLLDLALHLLHICCLYNYDEEFNKLLFDKPLKNSGLSSNHLTDDSVISILYSILTQEYLKSYHSSTRGIFRVISKSTLNFERLMSESIDDYNPKFLTANFSDNFMETEENELNKKKKLAQMRQKKILEKFKRRQDKFLAKNNYSILNSETSDVEMTDVTDGGDDNANDSNEHCSSLISSGDCWQYPEELCILCQMKKDEDEPFGIVSYISNSSEFRNVPFDSTYWFLKSFSDNESLDHKNVDFEKDSRYSSKWHDFIDRTQKEAVIGPPFPSNDGLIEDNCVVTSCCHGMHYSCFSQYFKESRKRSTQIIKTLPENFDKNEFLCPLCKSLNNCFLPIVAASNTASLAKYISCDNIDDDWFNKFDALENLENFELVKNQIFQEFSRNLKEKVNPIFYEALFNQLLENENGDSNNNNNNNNNNNDSPLEIPKYLSAISNVVNHLNSLSNLLVKLDFNSILIHTIESTEISLRGVPQEGAGNEIIINQLSNKSLTTLRTWNQLREAVQALRIVQDIKYEKLLKRNSSNNDVADNFNFIDQIEQILGRLNLLGSDDLIEVLLSIDFLKFLVECEAIETLKISFNEIMNICYISQVLQNCYLLVYRLLGSDTEIMTFLMEIPIIENINFNVEKLQVIFQKIYKHINQTYNLENTFFRHNLESSEKFIKILYSMVIKLMTPFLRKTVIFAFIKCANLDHIDFHNLDVKMLEIDRLTNFLKLPSIHDLFNQKFHTPKSVPNIIFEKLVTFKPTLIMDLSVYNLKYPGIISLIELPKRLDNFFTYLYYPLNLRNIINPAICLHCRAIVDMQNISITNRQGECIEHYKNNCFSNDNGIFLIPKNSRLLLLHDNIGSFHDAPYLDPHGELDKEGKHGQVMYLSKERYENFIRSVWLGHDIPNYITRTIENNVDVGGWETL</sequence>
<evidence type="ECO:0000256" key="1">
    <source>
        <dbReference type="ARBA" id="ARBA00000900"/>
    </source>
</evidence>
<keyword evidence="7 10" id="KW-0862">Zinc</keyword>
<dbReference type="Pfam" id="PF18995">
    <property type="entry name" value="PRT6_C"/>
    <property type="match status" value="1"/>
</dbReference>
<evidence type="ECO:0000256" key="6">
    <source>
        <dbReference type="ARBA" id="ARBA00022786"/>
    </source>
</evidence>
<dbReference type="EC" id="2.3.2.27" evidence="10"/>
<evidence type="ECO:0000256" key="5">
    <source>
        <dbReference type="ARBA" id="ARBA00022771"/>
    </source>
</evidence>
<keyword evidence="3 10" id="KW-0808">Transferase</keyword>
<keyword evidence="4 10" id="KW-0479">Metal-binding</keyword>
<comment type="pathway">
    <text evidence="2 10">Protein modification; protein ubiquitination.</text>
</comment>
<dbReference type="InterPro" id="IPR039164">
    <property type="entry name" value="UBR1-like"/>
</dbReference>
<dbReference type="GO" id="GO:0071596">
    <property type="term" value="P:ubiquitin-dependent protein catabolic process via the N-end rule pathway"/>
    <property type="evidence" value="ECO:0007669"/>
    <property type="project" value="UniProtKB-UniRule"/>
</dbReference>
<dbReference type="CDD" id="cd16482">
    <property type="entry name" value="RING-H2_UBR1-like"/>
    <property type="match status" value="1"/>
</dbReference>
<evidence type="ECO:0000256" key="7">
    <source>
        <dbReference type="ARBA" id="ARBA00022833"/>
    </source>
</evidence>
<comment type="function">
    <text evidence="10">Ubiquitin ligase protein which is a component of the N-end rule pathway. Recognizes and binds to proteins bearing specific N-terminal residues that are destabilizing according to the N-end rule, leading to their ubiquitination and subsequent degradation.</text>
</comment>
<dbReference type="EMBL" id="KV454014">
    <property type="protein sequence ID" value="ODV95520.1"/>
    <property type="molecule type" value="Genomic_DNA"/>
</dbReference>
<evidence type="ECO:0000256" key="2">
    <source>
        <dbReference type="ARBA" id="ARBA00004906"/>
    </source>
</evidence>
<dbReference type="InterPro" id="IPR003126">
    <property type="entry name" value="Znf_UBR"/>
</dbReference>
<evidence type="ECO:0000256" key="8">
    <source>
        <dbReference type="ARBA" id="ARBA00046341"/>
    </source>
</evidence>
<keyword evidence="5 10" id="KW-0863">Zinc-finger</keyword>
<dbReference type="GO" id="GO:0005737">
    <property type="term" value="C:cytoplasm"/>
    <property type="evidence" value="ECO:0007669"/>
    <property type="project" value="TreeGrafter"/>
</dbReference>
<protein>
    <recommendedName>
        <fullName evidence="10">E3 ubiquitin-protein ligase</fullName>
        <ecNumber evidence="10">2.3.2.27</ecNumber>
    </recommendedName>
</protein>
<dbReference type="InterPro" id="IPR042065">
    <property type="entry name" value="E3_ELL-like"/>
</dbReference>
<name>A0A1E4TUU6_PACTA</name>
<feature type="domain" description="UBR-type" evidence="11">
    <location>
        <begin position="95"/>
        <end position="168"/>
    </location>
</feature>
<dbReference type="GO" id="GO:0016567">
    <property type="term" value="P:protein ubiquitination"/>
    <property type="evidence" value="ECO:0007669"/>
    <property type="project" value="UniProtKB-UniRule"/>
</dbReference>
<dbReference type="Pfam" id="PF02207">
    <property type="entry name" value="zf-UBR"/>
    <property type="match status" value="1"/>
</dbReference>
<dbReference type="InterPro" id="IPR055194">
    <property type="entry name" value="UBR1-like_WH"/>
</dbReference>
<evidence type="ECO:0000256" key="10">
    <source>
        <dbReference type="RuleBase" id="RU366018"/>
    </source>
</evidence>
<gene>
    <name evidence="12" type="ORF">PACTADRAFT_3220</name>
</gene>
<dbReference type="Proteomes" id="UP000094236">
    <property type="component" value="Unassembled WGS sequence"/>
</dbReference>
<dbReference type="CDD" id="cd19673">
    <property type="entry name" value="UBR-box_UBR3"/>
    <property type="match status" value="1"/>
</dbReference>
<dbReference type="UniPathway" id="UPA00143"/>
<dbReference type="OrthoDB" id="26387at2759"/>
<evidence type="ECO:0000256" key="9">
    <source>
        <dbReference type="PROSITE-ProRule" id="PRU00508"/>
    </source>
</evidence>
<dbReference type="InterPro" id="IPR044046">
    <property type="entry name" value="E3_ligase_UBR-like_C"/>
</dbReference>
<evidence type="ECO:0000256" key="4">
    <source>
        <dbReference type="ARBA" id="ARBA00022723"/>
    </source>
</evidence>
<comment type="similarity">
    <text evidence="8 10">Belongs to the E3 ubiquitin-protein ligase UBR1-like family.</text>
</comment>
<dbReference type="STRING" id="669874.A0A1E4TUU6"/>
<dbReference type="Pfam" id="PF22960">
    <property type="entry name" value="WHD_UBR1"/>
    <property type="match status" value="1"/>
</dbReference>
<dbReference type="GO" id="GO:0000151">
    <property type="term" value="C:ubiquitin ligase complex"/>
    <property type="evidence" value="ECO:0007669"/>
    <property type="project" value="TreeGrafter"/>
</dbReference>
<evidence type="ECO:0000313" key="13">
    <source>
        <dbReference type="Proteomes" id="UP000094236"/>
    </source>
</evidence>
<proteinExistence type="inferred from homology"/>
<keyword evidence="6 10" id="KW-0833">Ubl conjugation pathway</keyword>
<dbReference type="FunFam" id="2.10.110.30:FF:000002">
    <property type="entry name" value="Putative e3 ubiquitin-protein ligase ubr3"/>
    <property type="match status" value="1"/>
</dbReference>
<evidence type="ECO:0000259" key="11">
    <source>
        <dbReference type="PROSITE" id="PS51157"/>
    </source>
</evidence>
<feature type="zinc finger region" description="UBR-type" evidence="9">
    <location>
        <begin position="95"/>
        <end position="168"/>
    </location>
</feature>
<dbReference type="PANTHER" id="PTHR21497:SF24">
    <property type="entry name" value="E3 UBIQUITIN-PROTEIN LIGASE UBR1"/>
    <property type="match status" value="1"/>
</dbReference>
<evidence type="ECO:0000313" key="12">
    <source>
        <dbReference type="EMBL" id="ODV95520.1"/>
    </source>
</evidence>
<dbReference type="SMART" id="SM00396">
    <property type="entry name" value="ZnF_UBR1"/>
    <property type="match status" value="1"/>
</dbReference>
<dbReference type="SUPFAM" id="SSF46785">
    <property type="entry name" value="Winged helix' DNA-binding domain"/>
    <property type="match status" value="1"/>
</dbReference>
<dbReference type="InterPro" id="IPR036390">
    <property type="entry name" value="WH_DNA-bd_sf"/>
</dbReference>
<dbReference type="PROSITE" id="PS51157">
    <property type="entry name" value="ZF_UBR"/>
    <property type="match status" value="1"/>
</dbReference>
<evidence type="ECO:0000256" key="3">
    <source>
        <dbReference type="ARBA" id="ARBA00022679"/>
    </source>
</evidence>
<dbReference type="Gene3D" id="2.10.110.30">
    <property type="match status" value="1"/>
</dbReference>
<reference evidence="13" key="1">
    <citation type="submission" date="2016-05" db="EMBL/GenBank/DDBJ databases">
        <title>Comparative genomics of biotechnologically important yeasts.</title>
        <authorList>
            <consortium name="DOE Joint Genome Institute"/>
            <person name="Riley R."/>
            <person name="Haridas S."/>
            <person name="Wolfe K.H."/>
            <person name="Lopes M.R."/>
            <person name="Hittinger C.T."/>
            <person name="Goker M."/>
            <person name="Salamov A."/>
            <person name="Wisecaver J."/>
            <person name="Long T.M."/>
            <person name="Aerts A.L."/>
            <person name="Barry K."/>
            <person name="Choi C."/>
            <person name="Clum A."/>
            <person name="Coughlan A.Y."/>
            <person name="Deshpande S."/>
            <person name="Douglass A.P."/>
            <person name="Hanson S.J."/>
            <person name="Klenk H.-P."/>
            <person name="Labutti K."/>
            <person name="Lapidus A."/>
            <person name="Lindquist E."/>
            <person name="Lipzen A."/>
            <person name="Meier-Kolthoff J.P."/>
            <person name="Ohm R.A."/>
            <person name="Otillar R.P."/>
            <person name="Pangilinan J."/>
            <person name="Peng Y."/>
            <person name="Rokas A."/>
            <person name="Rosa C.A."/>
            <person name="Scheuner C."/>
            <person name="Sibirny A.A."/>
            <person name="Slot J.C."/>
            <person name="Stielow J.B."/>
            <person name="Sun H."/>
            <person name="Kurtzman C.P."/>
            <person name="Blackwell M."/>
            <person name="Grigoriev I.V."/>
            <person name="Jeffries T.W."/>
        </authorList>
    </citation>
    <scope>NUCLEOTIDE SEQUENCE [LARGE SCALE GENOMIC DNA]</scope>
    <source>
        <strain evidence="13">NRRL Y-2460</strain>
    </source>
</reference>
<dbReference type="GO" id="GO:0061630">
    <property type="term" value="F:ubiquitin protein ligase activity"/>
    <property type="evidence" value="ECO:0007669"/>
    <property type="project" value="UniProtKB-UniRule"/>
</dbReference>
<keyword evidence="13" id="KW-1185">Reference proteome</keyword>